<accession>A0A354Z279</accession>
<dbReference type="InterPro" id="IPR043129">
    <property type="entry name" value="ATPase_NBD"/>
</dbReference>
<dbReference type="STRING" id="378794.GCA_001570625_00547"/>
<dbReference type="PANTHER" id="PTHR32432:SF3">
    <property type="entry name" value="ETHANOLAMINE UTILIZATION PROTEIN EUTJ"/>
    <property type="match status" value="1"/>
</dbReference>
<gene>
    <name evidence="2" type="ORF">DDZ44_11510</name>
</gene>
<dbReference type="Proteomes" id="UP000263273">
    <property type="component" value="Unassembled WGS sequence"/>
</dbReference>
<dbReference type="EMBL" id="DNZF01000249">
    <property type="protein sequence ID" value="HBK54552.1"/>
    <property type="molecule type" value="Genomic_DNA"/>
</dbReference>
<reference evidence="2 3" key="1">
    <citation type="journal article" date="2018" name="Nat. Biotechnol.">
        <title>A standardized bacterial taxonomy based on genome phylogeny substantially revises the tree of life.</title>
        <authorList>
            <person name="Parks D.H."/>
            <person name="Chuvochina M."/>
            <person name="Waite D.W."/>
            <person name="Rinke C."/>
            <person name="Skarshewski A."/>
            <person name="Chaumeil P.A."/>
            <person name="Hugenholtz P."/>
        </authorList>
    </citation>
    <scope>NUCLEOTIDE SEQUENCE [LARGE SCALE GENOMIC DNA]</scope>
    <source>
        <strain evidence="2">UBA10948</strain>
    </source>
</reference>
<dbReference type="AlphaFoldDB" id="A0A354Z279"/>
<dbReference type="SMART" id="SM00842">
    <property type="entry name" value="FtsA"/>
    <property type="match status" value="1"/>
</dbReference>
<comment type="caution">
    <text evidence="2">The sequence shown here is derived from an EMBL/GenBank/DDBJ whole genome shotgun (WGS) entry which is preliminary data.</text>
</comment>
<organism evidence="2 3">
    <name type="scientific">Syntrophomonas wolfei</name>
    <dbReference type="NCBI Taxonomy" id="863"/>
    <lineage>
        <taxon>Bacteria</taxon>
        <taxon>Bacillati</taxon>
        <taxon>Bacillota</taxon>
        <taxon>Clostridia</taxon>
        <taxon>Eubacteriales</taxon>
        <taxon>Syntrophomonadaceae</taxon>
        <taxon>Syntrophomonas</taxon>
    </lineage>
</organism>
<dbReference type="RefSeq" id="WP_276620067.1">
    <property type="nucleotide sequence ID" value="NZ_DCDX01000008.1"/>
</dbReference>
<evidence type="ECO:0000259" key="1">
    <source>
        <dbReference type="SMART" id="SM00842"/>
    </source>
</evidence>
<dbReference type="Pfam" id="PF14450">
    <property type="entry name" value="FtsA"/>
    <property type="match status" value="1"/>
</dbReference>
<evidence type="ECO:0000313" key="2">
    <source>
        <dbReference type="EMBL" id="HBK54552.1"/>
    </source>
</evidence>
<proteinExistence type="predicted"/>
<protein>
    <submittedName>
        <fullName evidence="2">ATPase</fullName>
    </submittedName>
</protein>
<name>A0A354Z279_9FIRM</name>
<dbReference type="InterPro" id="IPR050696">
    <property type="entry name" value="FtsA/MreB"/>
</dbReference>
<dbReference type="CDD" id="cd24004">
    <property type="entry name" value="ASKHA_NBD_PilM-like"/>
    <property type="match status" value="1"/>
</dbReference>
<sequence>MDGKKIFALDIGTRKIMGLVMREKSGSYEVLSSAIMEHKTRAMMDGQIHDVEEVARGIQSIKEQIEAELQIKLESAAVAAAGRALKTSLGQVVKRRPVMSEISPEEVQALEIEAVHRAQYLLGQEEGRQNVQGDYFCVGYSIISYCLEEQEIGNLVGQVGSEYGVSVIATFLPRVVVDSLFSALKKAGLEVYSLTLEPIAALSLAIPPSMRLLNLALVDIGAGTSDIAIVKDGSIYAYAMVPQGGDKLTESLAAAYLLDFNHAEKVKRLLSQQSDIEITDVLGNCSKVPSSEVLKELQAVMNQLLENISRNILELNQKAPDAVICIGGGSLTPFLASGLAEHLHLPQNRVGIKSSNSLEVITLDKEHLQGPQGITPLGIAYYSFSRVPVPFIKVLVNGREVPVWNLGKLDVSAALLSSGISLGNIYGKPGLGKTIEVNGEVKVFKGEMGTPPLIKLNDSPAFLESTIEEGARIEFIPGKDGKEARVMIQDLLSLSEGEVFVNGEPLHLKPLVLINGQEVRADEEIPDRARVLFKPLNRLANILTLAGVGEHWLQERTYHYYLNDEERSLQWVPIKVLVNGEPGQVNQKVPFGSQVSFSLSHLRPQIKDACSGLENFSLQVKVNGQMLSLEGKGALIKLQDRVVNMEEELEDGVHLIIDKEKSSAILSDVFRFFEIETSMTGALKMKVDGEEAGFTTPIFNGSEVEIVWEG</sequence>
<dbReference type="GO" id="GO:0051301">
    <property type="term" value="P:cell division"/>
    <property type="evidence" value="ECO:0007669"/>
    <property type="project" value="InterPro"/>
</dbReference>
<dbReference type="PANTHER" id="PTHR32432">
    <property type="entry name" value="CELL DIVISION PROTEIN FTSA-RELATED"/>
    <property type="match status" value="1"/>
</dbReference>
<dbReference type="Gene3D" id="3.30.420.40">
    <property type="match status" value="2"/>
</dbReference>
<evidence type="ECO:0000313" key="3">
    <source>
        <dbReference type="Proteomes" id="UP000263273"/>
    </source>
</evidence>
<feature type="domain" description="SHS2" evidence="1">
    <location>
        <begin position="6"/>
        <end position="206"/>
    </location>
</feature>
<dbReference type="InterPro" id="IPR003494">
    <property type="entry name" value="SHS2_FtsA"/>
</dbReference>
<dbReference type="SUPFAM" id="SSF53067">
    <property type="entry name" value="Actin-like ATPase domain"/>
    <property type="match status" value="2"/>
</dbReference>